<dbReference type="PANTHER" id="PTHR30146">
    <property type="entry name" value="LACI-RELATED TRANSCRIPTIONAL REPRESSOR"/>
    <property type="match status" value="1"/>
</dbReference>
<dbReference type="GO" id="GO:0003700">
    <property type="term" value="F:DNA-binding transcription factor activity"/>
    <property type="evidence" value="ECO:0007669"/>
    <property type="project" value="TreeGrafter"/>
</dbReference>
<dbReference type="Pfam" id="PF00532">
    <property type="entry name" value="Peripla_BP_1"/>
    <property type="match status" value="1"/>
</dbReference>
<feature type="coiled-coil region" evidence="5">
    <location>
        <begin position="30"/>
        <end position="57"/>
    </location>
</feature>
<reference evidence="7 8" key="1">
    <citation type="submission" date="2020-04" db="EMBL/GenBank/DDBJ databases">
        <authorList>
            <person name="Hitch T.C.A."/>
            <person name="Wylensek D."/>
            <person name="Clavel T."/>
        </authorList>
    </citation>
    <scope>NUCLEOTIDE SEQUENCE [LARGE SCALE GENOMIC DNA]</scope>
    <source>
        <strain evidence="7 8">Med78_4-601-WT-2</strain>
    </source>
</reference>
<keyword evidence="5" id="KW-0175">Coiled coil</keyword>
<keyword evidence="3" id="KW-0238">DNA-binding</keyword>
<name>A0AA44DLD3_PARBF</name>
<evidence type="ECO:0000259" key="6">
    <source>
        <dbReference type="PROSITE" id="PS50932"/>
    </source>
</evidence>
<evidence type="ECO:0000256" key="1">
    <source>
        <dbReference type="ARBA" id="ARBA00022491"/>
    </source>
</evidence>
<dbReference type="InterPro" id="IPR028082">
    <property type="entry name" value="Peripla_BP_I"/>
</dbReference>
<dbReference type="AlphaFoldDB" id="A0AA44DLD3"/>
<evidence type="ECO:0000256" key="4">
    <source>
        <dbReference type="ARBA" id="ARBA00023163"/>
    </source>
</evidence>
<evidence type="ECO:0000313" key="8">
    <source>
        <dbReference type="Proteomes" id="UP000573963"/>
    </source>
</evidence>
<dbReference type="Gene3D" id="1.10.260.40">
    <property type="entry name" value="lambda repressor-like DNA-binding domains"/>
    <property type="match status" value="1"/>
</dbReference>
<dbReference type="SUPFAM" id="SSF53822">
    <property type="entry name" value="Periplasmic binding protein-like I"/>
    <property type="match status" value="1"/>
</dbReference>
<keyword evidence="4" id="KW-0804">Transcription</keyword>
<evidence type="ECO:0000313" key="7">
    <source>
        <dbReference type="EMBL" id="NME09841.1"/>
    </source>
</evidence>
<dbReference type="Proteomes" id="UP000573963">
    <property type="component" value="Unassembled WGS sequence"/>
</dbReference>
<dbReference type="CDD" id="cd06267">
    <property type="entry name" value="PBP1_LacI_sugar_binding-like"/>
    <property type="match status" value="1"/>
</dbReference>
<dbReference type="InterPro" id="IPR010982">
    <property type="entry name" value="Lambda_DNA-bd_dom_sf"/>
</dbReference>
<feature type="domain" description="HTH lacI-type" evidence="6">
    <location>
        <begin position="1"/>
        <end position="43"/>
    </location>
</feature>
<keyword evidence="2" id="KW-0805">Transcription regulation</keyword>
<keyword evidence="1" id="KW-0678">Repressor</keyword>
<dbReference type="PANTHER" id="PTHR30146:SF148">
    <property type="entry name" value="HTH-TYPE TRANSCRIPTIONAL REPRESSOR PURR-RELATED"/>
    <property type="match status" value="1"/>
</dbReference>
<dbReference type="CDD" id="cd01392">
    <property type="entry name" value="HTH_LacI"/>
    <property type="match status" value="1"/>
</dbReference>
<dbReference type="EMBL" id="JABAFD010000005">
    <property type="protein sequence ID" value="NME09841.1"/>
    <property type="molecule type" value="Genomic_DNA"/>
</dbReference>
<dbReference type="PROSITE" id="PS50932">
    <property type="entry name" value="HTH_LACI_2"/>
    <property type="match status" value="1"/>
</dbReference>
<gene>
    <name evidence="7" type="ORF">HF875_09945</name>
</gene>
<dbReference type="RefSeq" id="WP_168932252.1">
    <property type="nucleotide sequence ID" value="NZ_JABAFD010000005.1"/>
</dbReference>
<dbReference type="InterPro" id="IPR001761">
    <property type="entry name" value="Peripla_BP/Lac1_sug-bd_dom"/>
</dbReference>
<evidence type="ECO:0000256" key="5">
    <source>
        <dbReference type="SAM" id="Coils"/>
    </source>
</evidence>
<dbReference type="Gene3D" id="3.40.50.2300">
    <property type="match status" value="2"/>
</dbReference>
<evidence type="ECO:0000256" key="2">
    <source>
        <dbReference type="ARBA" id="ARBA00023015"/>
    </source>
</evidence>
<dbReference type="SMART" id="SM00354">
    <property type="entry name" value="HTH_LACI"/>
    <property type="match status" value="1"/>
</dbReference>
<dbReference type="GO" id="GO:0000976">
    <property type="term" value="F:transcription cis-regulatory region binding"/>
    <property type="evidence" value="ECO:0007669"/>
    <property type="project" value="TreeGrafter"/>
</dbReference>
<comment type="caution">
    <text evidence="7">The sequence shown here is derived from an EMBL/GenBank/DDBJ whole genome shotgun (WGS) entry which is preliminary data.</text>
</comment>
<accession>A0AA44DLD3</accession>
<dbReference type="SUPFAM" id="SSF47413">
    <property type="entry name" value="lambda repressor-like DNA-binding domains"/>
    <property type="match status" value="1"/>
</dbReference>
<organism evidence="7 8">
    <name type="scientific">Paraclostridium bifermentans</name>
    <name type="common">Clostridium bifermentans</name>
    <dbReference type="NCBI Taxonomy" id="1490"/>
    <lineage>
        <taxon>Bacteria</taxon>
        <taxon>Bacillati</taxon>
        <taxon>Bacillota</taxon>
        <taxon>Clostridia</taxon>
        <taxon>Peptostreptococcales</taxon>
        <taxon>Peptostreptococcaceae</taxon>
        <taxon>Paraclostridium</taxon>
    </lineage>
</organism>
<evidence type="ECO:0000256" key="3">
    <source>
        <dbReference type="ARBA" id="ARBA00023125"/>
    </source>
</evidence>
<proteinExistence type="predicted"/>
<dbReference type="InterPro" id="IPR000843">
    <property type="entry name" value="HTH_LacI"/>
</dbReference>
<protein>
    <submittedName>
        <fullName evidence="7">LacI family transcriptional regulator</fullName>
    </submittedName>
</protein>
<dbReference type="Pfam" id="PF00356">
    <property type="entry name" value="LacI"/>
    <property type="match status" value="1"/>
</dbReference>
<sequence length="341" mass="38382">MNIKTKDIASKSGVSIATVSRYLNKSGYVKQETRELIKNAIQEIKKQENIYEKEKNIAVVFPDLSNMFFTDVLKGLTEEADKLNYNVFSFDSGESIEKEMKIIDALKDFNICGLIITTTIRNRETTKKHVQNLNSLGVPIILIDRDLIFCDFDGIFSDNKKGAFDGVDTLIAEGHKNIAVITGPLDYETAQLRLEGYKQAHKVNELEINESYIHEGDYQIDSGYNLTKEIINNNKDVTAIFSCNNMMTLGAINALNEMDIKIGEDISLLGFDDLEFFTYLGLNISVISRQTSEMGKIAFEVLSKKILEEEPYATQNIVLKPSIVLRGSEKLINTNSKTEAK</sequence>